<evidence type="ECO:0000313" key="4">
    <source>
        <dbReference type="Proteomes" id="UP000278351"/>
    </source>
</evidence>
<dbReference type="Proteomes" id="UP000278351">
    <property type="component" value="Unassembled WGS sequence"/>
</dbReference>
<dbReference type="Pfam" id="PF03641">
    <property type="entry name" value="Lysine_decarbox"/>
    <property type="match status" value="1"/>
</dbReference>
<reference evidence="3 4" key="1">
    <citation type="submission" date="2018-11" db="EMBL/GenBank/DDBJ databases">
        <title>Chitinophaga lutea sp.nov., isolate from arsenic contaminated soil.</title>
        <authorList>
            <person name="Zong Y."/>
        </authorList>
    </citation>
    <scope>NUCLEOTIDE SEQUENCE [LARGE SCALE GENOMIC DNA]</scope>
    <source>
        <strain evidence="3 4">ZY74</strain>
    </source>
</reference>
<dbReference type="InterPro" id="IPR005269">
    <property type="entry name" value="LOG"/>
</dbReference>
<dbReference type="Gene3D" id="3.40.50.450">
    <property type="match status" value="1"/>
</dbReference>
<dbReference type="GO" id="GO:0005829">
    <property type="term" value="C:cytosol"/>
    <property type="evidence" value="ECO:0007669"/>
    <property type="project" value="TreeGrafter"/>
</dbReference>
<comment type="catalytic activity">
    <reaction evidence="1">
        <text>AMP + H2O = D-ribose 5-phosphate + adenine</text>
        <dbReference type="Rhea" id="RHEA:20129"/>
        <dbReference type="ChEBI" id="CHEBI:15377"/>
        <dbReference type="ChEBI" id="CHEBI:16708"/>
        <dbReference type="ChEBI" id="CHEBI:78346"/>
        <dbReference type="ChEBI" id="CHEBI:456215"/>
        <dbReference type="EC" id="3.2.2.4"/>
    </reaction>
</comment>
<comment type="caution">
    <text evidence="3">The sequence shown here is derived from an EMBL/GenBank/DDBJ whole genome shotgun (WGS) entry which is preliminary data.</text>
</comment>
<accession>A0A3N4QDX9</accession>
<evidence type="ECO:0000313" key="3">
    <source>
        <dbReference type="EMBL" id="RPE09984.1"/>
    </source>
</evidence>
<gene>
    <name evidence="3" type="ORF">EGT74_17910</name>
</gene>
<dbReference type="GO" id="GO:0009691">
    <property type="term" value="P:cytokinin biosynthetic process"/>
    <property type="evidence" value="ECO:0007669"/>
    <property type="project" value="UniProtKB-UniRule"/>
</dbReference>
<evidence type="ECO:0000256" key="2">
    <source>
        <dbReference type="RuleBase" id="RU363015"/>
    </source>
</evidence>
<comment type="similarity">
    <text evidence="2">Belongs to the LOG family.</text>
</comment>
<dbReference type="EMBL" id="RPDH01000002">
    <property type="protein sequence ID" value="RPE09984.1"/>
    <property type="molecule type" value="Genomic_DNA"/>
</dbReference>
<proteinExistence type="inferred from homology"/>
<dbReference type="InterPro" id="IPR052341">
    <property type="entry name" value="LOG_family_nucleotidases"/>
</dbReference>
<sequence length="236" mass="27010">MQEERYFLEGPRSRLRELFFLIQIVIEFVRGFRTLHFVPPCIAIFGSARVLPGSRFYETARKMGSGVAGLGFAVMTGGGPGIMEAASRGAKEAGGTAIGCNIRLPHEQKPNPWLDKYLNCRFFFVRKVLMFKYSYGFIIMPGGIGTLDEFYEALTLIQTKKILDFPIVLMGKDYWDPVTDMMGTMLKENMISSTDLNYIMVTDDPDEALQHMREFALMKYNVKRKKIYRKFVFLGE</sequence>
<evidence type="ECO:0000256" key="1">
    <source>
        <dbReference type="ARBA" id="ARBA00000274"/>
    </source>
</evidence>
<keyword evidence="2" id="KW-0378">Hydrolase</keyword>
<keyword evidence="2" id="KW-0203">Cytokinin biosynthesis</keyword>
<dbReference type="SUPFAM" id="SSF102405">
    <property type="entry name" value="MCP/YpsA-like"/>
    <property type="match status" value="1"/>
</dbReference>
<keyword evidence="4" id="KW-1185">Reference proteome</keyword>
<dbReference type="EC" id="3.2.2.n1" evidence="2"/>
<dbReference type="PANTHER" id="PTHR43393">
    <property type="entry name" value="CYTOKININ RIBOSIDE 5'-MONOPHOSPHATE PHOSPHORIBOHYDROLASE"/>
    <property type="match status" value="1"/>
</dbReference>
<dbReference type="NCBIfam" id="TIGR00730">
    <property type="entry name" value="Rossman fold protein, TIGR00730 family"/>
    <property type="match status" value="1"/>
</dbReference>
<organism evidence="3 4">
    <name type="scientific">Chitinophaga lutea</name>
    <dbReference type="NCBI Taxonomy" id="2488634"/>
    <lineage>
        <taxon>Bacteria</taxon>
        <taxon>Pseudomonadati</taxon>
        <taxon>Bacteroidota</taxon>
        <taxon>Chitinophagia</taxon>
        <taxon>Chitinophagales</taxon>
        <taxon>Chitinophagaceae</taxon>
        <taxon>Chitinophaga</taxon>
    </lineage>
</organism>
<protein>
    <recommendedName>
        <fullName evidence="2">Cytokinin riboside 5'-monophosphate phosphoribohydrolase</fullName>
        <ecNumber evidence="2">3.2.2.n1</ecNumber>
    </recommendedName>
</protein>
<dbReference type="AlphaFoldDB" id="A0A3N4QDX9"/>
<dbReference type="InterPro" id="IPR031100">
    <property type="entry name" value="LOG_fam"/>
</dbReference>
<dbReference type="OrthoDB" id="9801098at2"/>
<dbReference type="PANTHER" id="PTHR43393:SF3">
    <property type="entry name" value="LYSINE DECARBOXYLASE-LIKE PROTEIN"/>
    <property type="match status" value="1"/>
</dbReference>
<dbReference type="GO" id="GO:0008714">
    <property type="term" value="F:AMP nucleosidase activity"/>
    <property type="evidence" value="ECO:0007669"/>
    <property type="project" value="UniProtKB-EC"/>
</dbReference>
<name>A0A3N4QDX9_9BACT</name>